<keyword evidence="3" id="KW-1185">Reference proteome</keyword>
<gene>
    <name evidence="2" type="ORF">Aco03nite_077520</name>
</gene>
<keyword evidence="1" id="KW-1133">Transmembrane helix</keyword>
<feature type="transmembrane region" description="Helical" evidence="1">
    <location>
        <begin position="37"/>
        <end position="59"/>
    </location>
</feature>
<comment type="caution">
    <text evidence="2">The sequence shown here is derived from an EMBL/GenBank/DDBJ whole genome shotgun (WGS) entry which is preliminary data.</text>
</comment>
<keyword evidence="1" id="KW-0812">Transmembrane</keyword>
<name>A0ABQ3XLG9_9ACTN</name>
<protein>
    <recommendedName>
        <fullName evidence="4">Integral membrane protein</fullName>
    </recommendedName>
</protein>
<feature type="transmembrane region" description="Helical" evidence="1">
    <location>
        <begin position="112"/>
        <end position="132"/>
    </location>
</feature>
<organism evidence="2 3">
    <name type="scientific">Actinoplanes couchii</name>
    <dbReference type="NCBI Taxonomy" id="403638"/>
    <lineage>
        <taxon>Bacteria</taxon>
        <taxon>Bacillati</taxon>
        <taxon>Actinomycetota</taxon>
        <taxon>Actinomycetes</taxon>
        <taxon>Micromonosporales</taxon>
        <taxon>Micromonosporaceae</taxon>
        <taxon>Actinoplanes</taxon>
    </lineage>
</organism>
<dbReference type="Pfam" id="PF06197">
    <property type="entry name" value="DUF998"/>
    <property type="match status" value="1"/>
</dbReference>
<keyword evidence="1" id="KW-0472">Membrane</keyword>
<dbReference type="RefSeq" id="WP_203805367.1">
    <property type="nucleotide sequence ID" value="NZ_BAAAQE010000117.1"/>
</dbReference>
<evidence type="ECO:0008006" key="4">
    <source>
        <dbReference type="Google" id="ProtNLM"/>
    </source>
</evidence>
<accession>A0ABQ3XLG9</accession>
<feature type="transmembrane region" description="Helical" evidence="1">
    <location>
        <begin position="66"/>
        <end position="83"/>
    </location>
</feature>
<sequence>MALIGGWTLAAYRQPEGFDSTVDTISALAAIGAADRWLMSLALVVVGVCHVVTALGLTWVATPGRIVLGLGGVATALVAAFPLPMAGHGVVAAAAFGALAVWPAFDRRRGEPVLAAAVLLGLVGWFAVSLVTATHVGLAERVAAGAQALWPLVVVVTGRRPERPR</sequence>
<reference evidence="2 3" key="1">
    <citation type="submission" date="2021-01" db="EMBL/GenBank/DDBJ databases">
        <title>Whole genome shotgun sequence of Actinoplanes couchii NBRC 106145.</title>
        <authorList>
            <person name="Komaki H."/>
            <person name="Tamura T."/>
        </authorList>
    </citation>
    <scope>NUCLEOTIDE SEQUENCE [LARGE SCALE GENOMIC DNA]</scope>
    <source>
        <strain evidence="2 3">NBRC 106145</strain>
    </source>
</reference>
<dbReference type="Proteomes" id="UP000612282">
    <property type="component" value="Unassembled WGS sequence"/>
</dbReference>
<feature type="transmembrane region" description="Helical" evidence="1">
    <location>
        <begin position="89"/>
        <end position="105"/>
    </location>
</feature>
<dbReference type="EMBL" id="BOMG01000096">
    <property type="protein sequence ID" value="GID59348.1"/>
    <property type="molecule type" value="Genomic_DNA"/>
</dbReference>
<evidence type="ECO:0000313" key="3">
    <source>
        <dbReference type="Proteomes" id="UP000612282"/>
    </source>
</evidence>
<evidence type="ECO:0000256" key="1">
    <source>
        <dbReference type="SAM" id="Phobius"/>
    </source>
</evidence>
<evidence type="ECO:0000313" key="2">
    <source>
        <dbReference type="EMBL" id="GID59348.1"/>
    </source>
</evidence>
<dbReference type="InterPro" id="IPR009339">
    <property type="entry name" value="DUF998"/>
</dbReference>
<proteinExistence type="predicted"/>